<dbReference type="Proteomes" id="UP000199477">
    <property type="component" value="Unassembled WGS sequence"/>
</dbReference>
<feature type="domain" description="N-acetyltransferase" evidence="1">
    <location>
        <begin position="6"/>
        <end position="95"/>
    </location>
</feature>
<dbReference type="SUPFAM" id="SSF55729">
    <property type="entry name" value="Acyl-CoA N-acyltransferases (Nat)"/>
    <property type="match status" value="1"/>
</dbReference>
<dbReference type="PROSITE" id="PS51729">
    <property type="entry name" value="GNAT_YJDJ"/>
    <property type="match status" value="1"/>
</dbReference>
<protein>
    <recommendedName>
        <fullName evidence="1">N-acetyltransferase domain-containing protein</fullName>
    </recommendedName>
</protein>
<dbReference type="Pfam" id="PF14542">
    <property type="entry name" value="Acetyltransf_CG"/>
    <property type="match status" value="1"/>
</dbReference>
<dbReference type="AlphaFoldDB" id="A0A1I2CBC7"/>
<proteinExistence type="predicted"/>
<dbReference type="InterPro" id="IPR016181">
    <property type="entry name" value="Acyl_CoA_acyltransferase"/>
</dbReference>
<dbReference type="PANTHER" id="PTHR31435:SF9">
    <property type="entry name" value="PROTEIN NATD1"/>
    <property type="match status" value="1"/>
</dbReference>
<dbReference type="InterPro" id="IPR031165">
    <property type="entry name" value="GNAT_YJDJ"/>
</dbReference>
<dbReference type="EMBL" id="FONH01000003">
    <property type="protein sequence ID" value="SFE65649.1"/>
    <property type="molecule type" value="Genomic_DNA"/>
</dbReference>
<sequence length="96" mass="10809">MSYDIQHQPNERRFSTSVDLELCVLDYTLSPTPSGEVMTITHTEVPPPLEGRGIASALVKAALDHAREQGWKVRPACSYANAWMRRHPDYEDLRAG</sequence>
<evidence type="ECO:0000313" key="2">
    <source>
        <dbReference type="EMBL" id="SFE65649.1"/>
    </source>
</evidence>
<gene>
    <name evidence="2" type="ORF">SAMN02799615_01443</name>
</gene>
<reference evidence="3" key="1">
    <citation type="submission" date="2016-10" db="EMBL/GenBank/DDBJ databases">
        <authorList>
            <person name="Varghese N."/>
            <person name="Submissions S."/>
        </authorList>
    </citation>
    <scope>NUCLEOTIDE SEQUENCE [LARGE SCALE GENOMIC DNA]</scope>
    <source>
        <strain evidence="3">UNC178MFTsu3.1</strain>
    </source>
</reference>
<evidence type="ECO:0000259" key="1">
    <source>
        <dbReference type="PROSITE" id="PS51729"/>
    </source>
</evidence>
<dbReference type="STRING" id="500610.SAMN02799615_01443"/>
<organism evidence="2 3">
    <name type="scientific">Dyella marensis</name>
    <dbReference type="NCBI Taxonomy" id="500610"/>
    <lineage>
        <taxon>Bacteria</taxon>
        <taxon>Pseudomonadati</taxon>
        <taxon>Pseudomonadota</taxon>
        <taxon>Gammaproteobacteria</taxon>
        <taxon>Lysobacterales</taxon>
        <taxon>Rhodanobacteraceae</taxon>
        <taxon>Dyella</taxon>
    </lineage>
</organism>
<dbReference type="CDD" id="cd04301">
    <property type="entry name" value="NAT_SF"/>
    <property type="match status" value="1"/>
</dbReference>
<dbReference type="InterPro" id="IPR045057">
    <property type="entry name" value="Gcn5-rel_NAT"/>
</dbReference>
<dbReference type="RefSeq" id="WP_026636194.1">
    <property type="nucleotide sequence ID" value="NZ_FONH01000003.1"/>
</dbReference>
<dbReference type="PANTHER" id="PTHR31435">
    <property type="entry name" value="PROTEIN NATD1"/>
    <property type="match status" value="1"/>
</dbReference>
<evidence type="ECO:0000313" key="3">
    <source>
        <dbReference type="Proteomes" id="UP000199477"/>
    </source>
</evidence>
<accession>A0A1I2CBC7</accession>
<name>A0A1I2CBC7_9GAMM</name>
<keyword evidence="3" id="KW-1185">Reference proteome</keyword>
<dbReference type="Gene3D" id="3.40.630.30">
    <property type="match status" value="1"/>
</dbReference>